<evidence type="ECO:0000313" key="2">
    <source>
        <dbReference type="EMBL" id="MFC5471604.1"/>
    </source>
</evidence>
<keyword evidence="1" id="KW-0812">Transmembrane</keyword>
<evidence type="ECO:0008006" key="4">
    <source>
        <dbReference type="Google" id="ProtNLM"/>
    </source>
</evidence>
<sequence length="81" mass="8962">MKLRIPVFIFVVGVLSGIVQLINNQYTISKNGSYIESLLFFLIIGVTVFICERAGINDRKVNLVFGISFIAAGLIIDLITK</sequence>
<keyword evidence="1" id="KW-0472">Membrane</keyword>
<proteinExistence type="predicted"/>
<dbReference type="RefSeq" id="WP_209751975.1">
    <property type="nucleotide sequence ID" value="NZ_JBHSMH010000107.1"/>
</dbReference>
<evidence type="ECO:0000313" key="3">
    <source>
        <dbReference type="Proteomes" id="UP001596105"/>
    </source>
</evidence>
<name>A0ABW0M0H3_9BACL</name>
<gene>
    <name evidence="2" type="ORF">ACFPPD_23290</name>
</gene>
<accession>A0ABW0M0H3</accession>
<evidence type="ECO:0000256" key="1">
    <source>
        <dbReference type="SAM" id="Phobius"/>
    </source>
</evidence>
<feature type="transmembrane region" description="Helical" evidence="1">
    <location>
        <begin position="32"/>
        <end position="51"/>
    </location>
</feature>
<protein>
    <recommendedName>
        <fullName evidence="4">DUF3953 domain-containing protein</fullName>
    </recommendedName>
</protein>
<reference evidence="3" key="1">
    <citation type="journal article" date="2019" name="Int. J. Syst. Evol. Microbiol.">
        <title>The Global Catalogue of Microorganisms (GCM) 10K type strain sequencing project: providing services to taxonomists for standard genome sequencing and annotation.</title>
        <authorList>
            <consortium name="The Broad Institute Genomics Platform"/>
            <consortium name="The Broad Institute Genome Sequencing Center for Infectious Disease"/>
            <person name="Wu L."/>
            <person name="Ma J."/>
        </authorList>
    </citation>
    <scope>NUCLEOTIDE SEQUENCE [LARGE SCALE GENOMIC DNA]</scope>
    <source>
        <strain evidence="3">CCUG 57113</strain>
    </source>
</reference>
<dbReference type="Proteomes" id="UP001596105">
    <property type="component" value="Unassembled WGS sequence"/>
</dbReference>
<feature type="transmembrane region" description="Helical" evidence="1">
    <location>
        <begin position="63"/>
        <end position="80"/>
    </location>
</feature>
<organism evidence="2 3">
    <name type="scientific">Cohnella suwonensis</name>
    <dbReference type="NCBI Taxonomy" id="696072"/>
    <lineage>
        <taxon>Bacteria</taxon>
        <taxon>Bacillati</taxon>
        <taxon>Bacillota</taxon>
        <taxon>Bacilli</taxon>
        <taxon>Bacillales</taxon>
        <taxon>Paenibacillaceae</taxon>
        <taxon>Cohnella</taxon>
    </lineage>
</organism>
<keyword evidence="1" id="KW-1133">Transmembrane helix</keyword>
<keyword evidence="3" id="KW-1185">Reference proteome</keyword>
<feature type="transmembrane region" description="Helical" evidence="1">
    <location>
        <begin position="7"/>
        <end position="26"/>
    </location>
</feature>
<comment type="caution">
    <text evidence="2">The sequence shown here is derived from an EMBL/GenBank/DDBJ whole genome shotgun (WGS) entry which is preliminary data.</text>
</comment>
<dbReference type="EMBL" id="JBHSMH010000107">
    <property type="protein sequence ID" value="MFC5471604.1"/>
    <property type="molecule type" value="Genomic_DNA"/>
</dbReference>